<reference evidence="2" key="1">
    <citation type="submission" date="2019-03" db="EMBL/GenBank/DDBJ databases">
        <title>WGS assembly of Setaria viridis.</title>
        <authorList>
            <person name="Huang P."/>
            <person name="Jenkins J."/>
            <person name="Grimwood J."/>
            <person name="Barry K."/>
            <person name="Healey A."/>
            <person name="Mamidi S."/>
            <person name="Sreedasyam A."/>
            <person name="Shu S."/>
            <person name="Feldman M."/>
            <person name="Wu J."/>
            <person name="Yu Y."/>
            <person name="Chen C."/>
            <person name="Johnson J."/>
            <person name="Rokhsar D."/>
            <person name="Baxter I."/>
            <person name="Schmutz J."/>
            <person name="Brutnell T."/>
            <person name="Kellogg E."/>
        </authorList>
    </citation>
    <scope>NUCLEOTIDE SEQUENCE [LARGE SCALE GENOMIC DNA]</scope>
</reference>
<dbReference type="AlphaFoldDB" id="A0A4U6U6F1"/>
<evidence type="ECO:0000313" key="2">
    <source>
        <dbReference type="EMBL" id="TKW10035.1"/>
    </source>
</evidence>
<feature type="compositionally biased region" description="Low complexity" evidence="1">
    <location>
        <begin position="105"/>
        <end position="132"/>
    </location>
</feature>
<dbReference type="EMBL" id="CM016557">
    <property type="protein sequence ID" value="TKW10035.1"/>
    <property type="molecule type" value="Genomic_DNA"/>
</dbReference>
<keyword evidence="3" id="KW-1185">Reference proteome</keyword>
<gene>
    <name evidence="2" type="ORF">SEVIR_6G102057v2</name>
</gene>
<name>A0A4U6U6F1_SETVI</name>
<proteinExistence type="predicted"/>
<protein>
    <submittedName>
        <fullName evidence="2">Uncharacterized protein</fullName>
    </submittedName>
</protein>
<feature type="region of interest" description="Disordered" evidence="1">
    <location>
        <begin position="105"/>
        <end position="139"/>
    </location>
</feature>
<organism evidence="2 3">
    <name type="scientific">Setaria viridis</name>
    <name type="common">Green bristlegrass</name>
    <name type="synonym">Setaria italica subsp. viridis</name>
    <dbReference type="NCBI Taxonomy" id="4556"/>
    <lineage>
        <taxon>Eukaryota</taxon>
        <taxon>Viridiplantae</taxon>
        <taxon>Streptophyta</taxon>
        <taxon>Embryophyta</taxon>
        <taxon>Tracheophyta</taxon>
        <taxon>Spermatophyta</taxon>
        <taxon>Magnoliopsida</taxon>
        <taxon>Liliopsida</taxon>
        <taxon>Poales</taxon>
        <taxon>Poaceae</taxon>
        <taxon>PACMAD clade</taxon>
        <taxon>Panicoideae</taxon>
        <taxon>Panicodae</taxon>
        <taxon>Paniceae</taxon>
        <taxon>Cenchrinae</taxon>
        <taxon>Setaria</taxon>
    </lineage>
</organism>
<dbReference type="Gramene" id="TKW10035">
    <property type="protein sequence ID" value="TKW10035"/>
    <property type="gene ID" value="SEVIR_6G102057v2"/>
</dbReference>
<accession>A0A4U6U6F1</accession>
<evidence type="ECO:0000313" key="3">
    <source>
        <dbReference type="Proteomes" id="UP000298652"/>
    </source>
</evidence>
<evidence type="ECO:0000256" key="1">
    <source>
        <dbReference type="SAM" id="MobiDB-lite"/>
    </source>
</evidence>
<sequence length="139" mass="14401">MPARASQSPRRCACAAAARSHAALLPTLWNQLLTGYSAATLPGFGLAAARRVFDEIPRPDAISWNAHVAAGAHPDAWRLLRAVHARGLAASTFALASALRSAVSPRSAPSCSRSPSSPASPTTSSPLARSSTFTRDVTA</sequence>
<dbReference type="Proteomes" id="UP000298652">
    <property type="component" value="Chromosome 6"/>
</dbReference>